<comment type="caution">
    <text evidence="1">The sequence shown here is derived from an EMBL/GenBank/DDBJ whole genome shotgun (WGS) entry which is preliminary data.</text>
</comment>
<dbReference type="PRINTS" id="PR00081">
    <property type="entry name" value="GDHRDH"/>
</dbReference>
<evidence type="ECO:0000313" key="2">
    <source>
        <dbReference type="Proteomes" id="UP000233491"/>
    </source>
</evidence>
<dbReference type="AlphaFoldDB" id="A0A2N3LYP3"/>
<evidence type="ECO:0000313" key="1">
    <source>
        <dbReference type="EMBL" id="PKR89756.1"/>
    </source>
</evidence>
<dbReference type="OrthoDB" id="517007at2"/>
<protein>
    <submittedName>
        <fullName evidence="1">Short-chain dehydrogenase</fullName>
    </submittedName>
</protein>
<sequence>MRGCPRVAMMPAVRLGRLAGWRAMPGAVRLCRRACPRLHDGLEHALADLVGCVEGVMTPTVLITGAGRGIGLELVRVYHERGARVLAVHRPGLVVPEALLAMQAAHPDRMRLIPLDVRATSVVVNLAARLSERIDILINTTGMLMGTGYAPGGNMVGGGIRSTLQVNATGPLFVAQAALSNMTRGGKIATILPIGDVHSLDLLDNDARQAAKAAVVRVMQSLASDIKPAGVAVALIHPGAVGPTEDGGVAPLSLTDSAHGIAKVIDELTLETSGRFFRFDGSAER</sequence>
<dbReference type="Proteomes" id="UP000233491">
    <property type="component" value="Unassembled WGS sequence"/>
</dbReference>
<keyword evidence="2" id="KW-1185">Reference proteome</keyword>
<dbReference type="Gene3D" id="3.40.50.720">
    <property type="entry name" value="NAD(P)-binding Rossmann-like Domain"/>
    <property type="match status" value="1"/>
</dbReference>
<dbReference type="PANTHER" id="PTHR45458">
    <property type="entry name" value="SHORT-CHAIN DEHYDROGENASE/REDUCTASE SDR"/>
    <property type="match status" value="1"/>
</dbReference>
<dbReference type="SUPFAM" id="SSF51735">
    <property type="entry name" value="NAD(P)-binding Rossmann-fold domains"/>
    <property type="match status" value="1"/>
</dbReference>
<dbReference type="GO" id="GO:0016616">
    <property type="term" value="F:oxidoreductase activity, acting on the CH-OH group of donors, NAD or NADP as acceptor"/>
    <property type="evidence" value="ECO:0007669"/>
    <property type="project" value="TreeGrafter"/>
</dbReference>
<dbReference type="InterPro" id="IPR036291">
    <property type="entry name" value="NAD(P)-bd_dom_sf"/>
</dbReference>
<proteinExistence type="predicted"/>
<dbReference type="EMBL" id="PJNW01000004">
    <property type="protein sequence ID" value="PKR89756.1"/>
    <property type="molecule type" value="Genomic_DNA"/>
</dbReference>
<dbReference type="InterPro" id="IPR052184">
    <property type="entry name" value="SDR_enzymes"/>
</dbReference>
<dbReference type="InterPro" id="IPR002347">
    <property type="entry name" value="SDR_fam"/>
</dbReference>
<organism evidence="1 2">
    <name type="scientific">Pleomorphomonas diazotrophica</name>
    <dbReference type="NCBI Taxonomy" id="1166257"/>
    <lineage>
        <taxon>Bacteria</taxon>
        <taxon>Pseudomonadati</taxon>
        <taxon>Pseudomonadota</taxon>
        <taxon>Alphaproteobacteria</taxon>
        <taxon>Hyphomicrobiales</taxon>
        <taxon>Pleomorphomonadaceae</taxon>
        <taxon>Pleomorphomonas</taxon>
    </lineage>
</organism>
<dbReference type="PANTHER" id="PTHR45458:SF1">
    <property type="entry name" value="SHORT CHAIN DEHYDROGENASE"/>
    <property type="match status" value="1"/>
</dbReference>
<dbReference type="Pfam" id="PF00106">
    <property type="entry name" value="adh_short"/>
    <property type="match status" value="1"/>
</dbReference>
<gene>
    <name evidence="1" type="ORF">CXZ10_07605</name>
</gene>
<reference evidence="1 2" key="1">
    <citation type="submission" date="2017-12" db="EMBL/GenBank/DDBJ databases">
        <title>Anaerobic carbon monoxide metabolism by Pleomorphomonas carboxyditropha sp. nov., a new mesophilic hydrogenogenic carboxidotroph.</title>
        <authorList>
            <person name="Esquivel-Elizondo S."/>
            <person name="Krajmalnik-Brown R."/>
        </authorList>
    </citation>
    <scope>NUCLEOTIDE SEQUENCE [LARGE SCALE GENOMIC DNA]</scope>
    <source>
        <strain evidence="1 2">R5-392</strain>
    </source>
</reference>
<name>A0A2N3LYP3_9HYPH</name>
<accession>A0A2N3LYP3</accession>